<proteinExistence type="predicted"/>
<organism evidence="3 4">
    <name type="scientific">Streptomyces mimosae</name>
    <dbReference type="NCBI Taxonomy" id="2586635"/>
    <lineage>
        <taxon>Bacteria</taxon>
        <taxon>Bacillati</taxon>
        <taxon>Actinomycetota</taxon>
        <taxon>Actinomycetes</taxon>
        <taxon>Kitasatosporales</taxon>
        <taxon>Streptomycetaceae</taxon>
        <taxon>Streptomyces</taxon>
    </lineage>
</organism>
<feature type="compositionally biased region" description="Basic residues" evidence="1">
    <location>
        <begin position="417"/>
        <end position="426"/>
    </location>
</feature>
<evidence type="ECO:0000313" key="4">
    <source>
        <dbReference type="Proteomes" id="UP000314251"/>
    </source>
</evidence>
<keyword evidence="4" id="KW-1185">Reference proteome</keyword>
<accession>A0A5N6ABS7</accession>
<dbReference type="Proteomes" id="UP000314251">
    <property type="component" value="Unassembled WGS sequence"/>
</dbReference>
<feature type="compositionally biased region" description="Pro residues" evidence="1">
    <location>
        <begin position="589"/>
        <end position="598"/>
    </location>
</feature>
<dbReference type="InterPro" id="IPR014862">
    <property type="entry name" value="TrwC"/>
</dbReference>
<reference evidence="3" key="1">
    <citation type="submission" date="2019-10" db="EMBL/GenBank/DDBJ databases">
        <title>Nonomuraea sp. nov., isolated from Phyllanthus amarus.</title>
        <authorList>
            <person name="Klykleung N."/>
            <person name="Tanasupawat S."/>
        </authorList>
    </citation>
    <scope>NUCLEOTIDE SEQUENCE [LARGE SCALE GENOMIC DNA]</scope>
    <source>
        <strain evidence="3">3MP-10</strain>
    </source>
</reference>
<dbReference type="Pfam" id="PF08751">
    <property type="entry name" value="TrwC"/>
    <property type="match status" value="1"/>
</dbReference>
<comment type="caution">
    <text evidence="3">The sequence shown here is derived from an EMBL/GenBank/DDBJ whole genome shotgun (WGS) entry which is preliminary data.</text>
</comment>
<dbReference type="SUPFAM" id="SSF55464">
    <property type="entry name" value="Origin of replication-binding domain, RBD-like"/>
    <property type="match status" value="1"/>
</dbReference>
<dbReference type="OrthoDB" id="4524286at2"/>
<dbReference type="NCBIfam" id="NF041492">
    <property type="entry name" value="MobF"/>
    <property type="match status" value="1"/>
</dbReference>
<feature type="compositionally biased region" description="Basic and acidic residues" evidence="1">
    <location>
        <begin position="553"/>
        <end position="569"/>
    </location>
</feature>
<name>A0A5N6ABS7_9ACTN</name>
<feature type="region of interest" description="Disordered" evidence="1">
    <location>
        <begin position="531"/>
        <end position="598"/>
    </location>
</feature>
<dbReference type="AlphaFoldDB" id="A0A5N6ABS7"/>
<protein>
    <submittedName>
        <fullName evidence="3">Relaxase domain-containing protein</fullName>
    </submittedName>
</protein>
<feature type="domain" description="TrwC relaxase" evidence="2">
    <location>
        <begin position="35"/>
        <end position="355"/>
    </location>
</feature>
<evidence type="ECO:0000256" key="1">
    <source>
        <dbReference type="SAM" id="MobiDB-lite"/>
    </source>
</evidence>
<feature type="compositionally biased region" description="Pro residues" evidence="1">
    <location>
        <begin position="466"/>
        <end position="475"/>
    </location>
</feature>
<evidence type="ECO:0000259" key="2">
    <source>
        <dbReference type="Pfam" id="PF08751"/>
    </source>
</evidence>
<sequence>MRAGDHTAPDQRRFRHRLSDSTVISEDVELGRQEAGAYWSSGGDTPGYWLGRQATDLKLKGQVTEAGADAIFKDGVSPVDGAPLERTWPRYPTAEEHFDTLLAAEPHASDARRDQLREQTERMGNRTARSGWEMVCSPVKSFAVLWGTADDKTRERLEKVEREAFRKVFARLEREACWTRSGPGGVVQLPGSGLIAAGFEHRSSRAGDPDWHRHVAISAKVRTEDGRWLALDARHLHRLVVSLSAQYTAEIERGMHRELKVVAAPRADTVRSDKRPVREFLGVPATVIRAFSARRTQTERQLAQLVAEFRQVKGREPSRAEEYELAQRATLIARPDKQAHDREGEREEWRERARRLGVRRPERWLRRARKASRRFRSRSVPLKVVVERVLGTLESDRESWTRANVEAETYRQLAGRRPARGARRTRPVATRPLPPVGRSLVPRRRRHSSDRTHRATAGLRRHRTPPRLPVRPPALVPHHRPATRRVVHHLPGHRTGPGAGGHRCGAHGPDIRDRHPARLAGEVVRGILSAADRHLPPQVEGITTPTPASRAARSREPQYRRPPSRRDLETGLAGAYGDDQRGRRRPRAASPPAPSPTI</sequence>
<feature type="region of interest" description="Disordered" evidence="1">
    <location>
        <begin position="411"/>
        <end position="477"/>
    </location>
</feature>
<dbReference type="EMBL" id="VDLY02000007">
    <property type="protein sequence ID" value="KAB8165692.1"/>
    <property type="molecule type" value="Genomic_DNA"/>
</dbReference>
<gene>
    <name evidence="3" type="ORF">FH607_012110</name>
</gene>
<evidence type="ECO:0000313" key="3">
    <source>
        <dbReference type="EMBL" id="KAB8165692.1"/>
    </source>
</evidence>